<sequence>MTDRENGFAAQLDAWAKAQRMRAVEVQEVHAALWQRIYEESSAPAVGAAPNQNEREPLVVEWWWPMLQLAEWIQPERMAKSMNFCLPKHIAQYTGNFSQGGYFDGWSGRYVYPNAAAKLKRHV</sequence>
<dbReference type="EMBL" id="JBHUCX010000035">
    <property type="protein sequence ID" value="MFD1675906.1"/>
    <property type="molecule type" value="Genomic_DNA"/>
</dbReference>
<gene>
    <name evidence="1" type="ORF">ACFSB2_14475</name>
</gene>
<dbReference type="RefSeq" id="WP_377943787.1">
    <property type="nucleotide sequence ID" value="NZ_JBHUCX010000035.1"/>
</dbReference>
<accession>A0ABW4JJE9</accession>
<protein>
    <submittedName>
        <fullName evidence="1">Uncharacterized protein</fullName>
    </submittedName>
</protein>
<proteinExistence type="predicted"/>
<dbReference type="Proteomes" id="UP001597079">
    <property type="component" value="Unassembled WGS sequence"/>
</dbReference>
<evidence type="ECO:0000313" key="2">
    <source>
        <dbReference type="Proteomes" id="UP001597079"/>
    </source>
</evidence>
<keyword evidence="2" id="KW-1185">Reference proteome</keyword>
<evidence type="ECO:0000313" key="1">
    <source>
        <dbReference type="EMBL" id="MFD1675906.1"/>
    </source>
</evidence>
<name>A0ABW4JJE9_9BACL</name>
<comment type="caution">
    <text evidence="1">The sequence shown here is derived from an EMBL/GenBank/DDBJ whole genome shotgun (WGS) entry which is preliminary data.</text>
</comment>
<reference evidence="2" key="1">
    <citation type="journal article" date="2019" name="Int. J. Syst. Evol. Microbiol.">
        <title>The Global Catalogue of Microorganisms (GCM) 10K type strain sequencing project: providing services to taxonomists for standard genome sequencing and annotation.</title>
        <authorList>
            <consortium name="The Broad Institute Genomics Platform"/>
            <consortium name="The Broad Institute Genome Sequencing Center for Infectious Disease"/>
            <person name="Wu L."/>
            <person name="Ma J."/>
        </authorList>
    </citation>
    <scope>NUCLEOTIDE SEQUENCE [LARGE SCALE GENOMIC DNA]</scope>
    <source>
        <strain evidence="2">CGMCC 1.12286</strain>
    </source>
</reference>
<organism evidence="1 2">
    <name type="scientific">Alicyclobacillus fodiniaquatilis</name>
    <dbReference type="NCBI Taxonomy" id="1661150"/>
    <lineage>
        <taxon>Bacteria</taxon>
        <taxon>Bacillati</taxon>
        <taxon>Bacillota</taxon>
        <taxon>Bacilli</taxon>
        <taxon>Bacillales</taxon>
        <taxon>Alicyclobacillaceae</taxon>
        <taxon>Alicyclobacillus</taxon>
    </lineage>
</organism>